<keyword evidence="2" id="KW-1185">Reference proteome</keyword>
<evidence type="ECO:0000313" key="1">
    <source>
        <dbReference type="EMBL" id="OJA11791.1"/>
    </source>
</evidence>
<dbReference type="Gene3D" id="3.30.70.240">
    <property type="match status" value="1"/>
</dbReference>
<sequence length="39" mass="4467">MNGSPLEKGSKSEELVRSIRVRKGLKPDIPALDYYYDKL</sequence>
<organism evidence="1 2">
    <name type="scientific">Rhizopogon vesiculosus</name>
    <dbReference type="NCBI Taxonomy" id="180088"/>
    <lineage>
        <taxon>Eukaryota</taxon>
        <taxon>Fungi</taxon>
        <taxon>Dikarya</taxon>
        <taxon>Basidiomycota</taxon>
        <taxon>Agaricomycotina</taxon>
        <taxon>Agaricomycetes</taxon>
        <taxon>Agaricomycetidae</taxon>
        <taxon>Boletales</taxon>
        <taxon>Suillineae</taxon>
        <taxon>Rhizopogonaceae</taxon>
        <taxon>Rhizopogon</taxon>
    </lineage>
</organism>
<proteinExistence type="predicted"/>
<reference evidence="1 2" key="1">
    <citation type="submission" date="2016-03" db="EMBL/GenBank/DDBJ databases">
        <title>Comparative genomics of the ectomycorrhizal sister species Rhizopogon vinicolor and Rhizopogon vesiculosus (Basidiomycota: Boletales) reveals a divergence of the mating type B locus.</title>
        <authorList>
            <person name="Mujic A.B."/>
            <person name="Kuo A."/>
            <person name="Tritt A."/>
            <person name="Lipzen A."/>
            <person name="Chen C."/>
            <person name="Johnson J."/>
            <person name="Sharma A."/>
            <person name="Barry K."/>
            <person name="Grigoriev I.V."/>
            <person name="Spatafora J.W."/>
        </authorList>
    </citation>
    <scope>NUCLEOTIDE SEQUENCE [LARGE SCALE GENOMIC DNA]</scope>
    <source>
        <strain evidence="1 2">AM-OR11-056</strain>
    </source>
</reference>
<gene>
    <name evidence="1" type="ORF">AZE42_12861</name>
</gene>
<protein>
    <submittedName>
        <fullName evidence="1">Uncharacterized protein</fullName>
    </submittedName>
</protein>
<evidence type="ECO:0000313" key="2">
    <source>
        <dbReference type="Proteomes" id="UP000183567"/>
    </source>
</evidence>
<comment type="caution">
    <text evidence="1">The sequence shown here is derived from an EMBL/GenBank/DDBJ whole genome shotgun (WGS) entry which is preliminary data.</text>
</comment>
<dbReference type="AlphaFoldDB" id="A0A1J8PTH8"/>
<accession>A0A1J8PTH8</accession>
<name>A0A1J8PTH8_9AGAM</name>
<dbReference type="EMBL" id="LVVM01004932">
    <property type="protein sequence ID" value="OJA11791.1"/>
    <property type="molecule type" value="Genomic_DNA"/>
</dbReference>
<dbReference type="OrthoDB" id="364892at2759"/>
<dbReference type="STRING" id="180088.A0A1J8PTH8"/>
<dbReference type="Proteomes" id="UP000183567">
    <property type="component" value="Unassembled WGS sequence"/>
</dbReference>